<dbReference type="AlphaFoldDB" id="A0A7Y2M1Z8"/>
<keyword evidence="1" id="KW-0472">Membrane</keyword>
<evidence type="ECO:0000313" key="2">
    <source>
        <dbReference type="EMBL" id="NNH03618.1"/>
    </source>
</evidence>
<dbReference type="RefSeq" id="WP_167035277.1">
    <property type="nucleotide sequence ID" value="NZ_BAAANA010000002.1"/>
</dbReference>
<keyword evidence="1" id="KW-0812">Transmembrane</keyword>
<reference evidence="2 3" key="1">
    <citation type="submission" date="2020-05" db="EMBL/GenBank/DDBJ databases">
        <title>MicrobeNet Type strains.</title>
        <authorList>
            <person name="Nicholson A.C."/>
        </authorList>
    </citation>
    <scope>NUCLEOTIDE SEQUENCE [LARGE SCALE GENOMIC DNA]</scope>
    <source>
        <strain evidence="2 3">JCM 14282</strain>
    </source>
</reference>
<name>A0A7Y2M1Z8_9MICO</name>
<feature type="transmembrane region" description="Helical" evidence="1">
    <location>
        <begin position="60"/>
        <end position="83"/>
    </location>
</feature>
<dbReference type="Proteomes" id="UP000543598">
    <property type="component" value="Unassembled WGS sequence"/>
</dbReference>
<evidence type="ECO:0000256" key="1">
    <source>
        <dbReference type="SAM" id="Phobius"/>
    </source>
</evidence>
<comment type="caution">
    <text evidence="2">The sequence shown here is derived from an EMBL/GenBank/DDBJ whole genome shotgun (WGS) entry which is preliminary data.</text>
</comment>
<keyword evidence="1" id="KW-1133">Transmembrane helix</keyword>
<accession>A0A7Y2M1Z8</accession>
<sequence length="112" mass="11550">MGAWIWGAVVFAIALVVAGIVAWWLARGCVVTRVGAVGAVLGGVLSLGGLVLLIDPDAAFRTSATVTIAAGTWLFAFAIAGAVRGQRIERAERAAASAAAETRSRQRETSRV</sequence>
<organism evidence="2 3">
    <name type="scientific">Microbacterium ulmi</name>
    <dbReference type="NCBI Taxonomy" id="179095"/>
    <lineage>
        <taxon>Bacteria</taxon>
        <taxon>Bacillati</taxon>
        <taxon>Actinomycetota</taxon>
        <taxon>Actinomycetes</taxon>
        <taxon>Micrococcales</taxon>
        <taxon>Microbacteriaceae</taxon>
        <taxon>Microbacterium</taxon>
    </lineage>
</organism>
<dbReference type="EMBL" id="JABEMB010000007">
    <property type="protein sequence ID" value="NNH03618.1"/>
    <property type="molecule type" value="Genomic_DNA"/>
</dbReference>
<keyword evidence="3" id="KW-1185">Reference proteome</keyword>
<gene>
    <name evidence="2" type="ORF">HLA99_07125</name>
</gene>
<feature type="transmembrane region" description="Helical" evidence="1">
    <location>
        <begin position="33"/>
        <end position="54"/>
    </location>
</feature>
<protein>
    <submittedName>
        <fullName evidence="2">Uncharacterized protein</fullName>
    </submittedName>
</protein>
<proteinExistence type="predicted"/>
<feature type="transmembrane region" description="Helical" evidence="1">
    <location>
        <begin position="6"/>
        <end position="26"/>
    </location>
</feature>
<evidence type="ECO:0000313" key="3">
    <source>
        <dbReference type="Proteomes" id="UP000543598"/>
    </source>
</evidence>